<dbReference type="GO" id="GO:0006144">
    <property type="term" value="P:purine nucleobase metabolic process"/>
    <property type="evidence" value="ECO:0007669"/>
    <property type="project" value="UniProtKB-KW"/>
</dbReference>
<dbReference type="GO" id="GO:0046872">
    <property type="term" value="F:metal ion binding"/>
    <property type="evidence" value="ECO:0007669"/>
    <property type="project" value="UniProtKB-KW"/>
</dbReference>
<dbReference type="NCBIfam" id="TIGR01879">
    <property type="entry name" value="hydantase"/>
    <property type="match status" value="1"/>
</dbReference>
<dbReference type="Gene3D" id="3.40.630.10">
    <property type="entry name" value="Zn peptidases"/>
    <property type="match status" value="1"/>
</dbReference>
<keyword evidence="4" id="KW-0479">Metal-binding</keyword>
<dbReference type="Pfam" id="PF01546">
    <property type="entry name" value="Peptidase_M20"/>
    <property type="match status" value="1"/>
</dbReference>
<dbReference type="Gene3D" id="3.30.70.360">
    <property type="match status" value="1"/>
</dbReference>
<keyword evidence="5 8" id="KW-0378">Hydrolase</keyword>
<evidence type="ECO:0000256" key="7">
    <source>
        <dbReference type="SAM" id="SignalP"/>
    </source>
</evidence>
<dbReference type="OMA" id="IWPHGRW"/>
<keyword evidence="7" id="KW-0732">Signal</keyword>
<feature type="signal peptide" evidence="7">
    <location>
        <begin position="1"/>
        <end position="23"/>
    </location>
</feature>
<dbReference type="GO" id="GO:0016813">
    <property type="term" value="F:hydrolase activity, acting on carbon-nitrogen (but not peptide) bonds, in linear amidines"/>
    <property type="evidence" value="ECO:0007669"/>
    <property type="project" value="InterPro"/>
</dbReference>
<dbReference type="InterPro" id="IPR002933">
    <property type="entry name" value="Peptidase_M20"/>
</dbReference>
<dbReference type="AlphaFoldDB" id="A0A1Y1HP59"/>
<dbReference type="SUPFAM" id="SSF53187">
    <property type="entry name" value="Zn-dependent exopeptidases"/>
    <property type="match status" value="1"/>
</dbReference>
<evidence type="ECO:0000256" key="5">
    <source>
        <dbReference type="ARBA" id="ARBA00022801"/>
    </source>
</evidence>
<evidence type="ECO:0000313" key="9">
    <source>
        <dbReference type="Proteomes" id="UP000054558"/>
    </source>
</evidence>
<dbReference type="InterPro" id="IPR010158">
    <property type="entry name" value="Amidase_Cbmase"/>
</dbReference>
<dbReference type="InterPro" id="IPR036264">
    <property type="entry name" value="Bact_exopeptidase_dim_dom"/>
</dbReference>
<sequence>MKNRGHLVSIVVTLLFAFSGAYAIDLNSAAYPDATLSLEHGNPGFGASVLAVNAERLQGWIDHLATFSDDETPAVTRILFTDNDIAARRYVKSLMKDANLTITEDAVGNIYGLWEGSDTTDGIVGTGSHVDAIPLAGKYDGVLGVLGPIEAIKALQAAGFKPWRPIEVVMFTSEEPTRFGFGCLGSRVMSGHPEIRQKLEAAHDENGTSFDEAAAAAGYPDALKNLDSAVVKNKYSAFVELHIEQGPTLEEEGIPIGIVTAIAAPAQLTVTFSGGGGHAGATLMPFRNDAGLAAAELQLALEAAVLGTGSNDTVGTAGVVELRPGAVNNIRDVDGPRRDSVVEKVKAATEEIAERRKVGHTFTIGNQDPPATSGDRVLKAAVEATEQLRLRYKMMPSRAYHDSLFMARVAPTAMVFIPCFKGYSHRPDEFASKADMENGVRVLALTLAKLSVGPKTDCCH</sequence>
<keyword evidence="9" id="KW-1185">Reference proteome</keyword>
<evidence type="ECO:0000256" key="4">
    <source>
        <dbReference type="ARBA" id="ARBA00022723"/>
    </source>
</evidence>
<name>A0A1Y1HP59_KLENI</name>
<evidence type="ECO:0000313" key="8">
    <source>
        <dbReference type="EMBL" id="GAQ78989.1"/>
    </source>
</evidence>
<evidence type="ECO:0000256" key="3">
    <source>
        <dbReference type="ARBA" id="ARBA00022631"/>
    </source>
</evidence>
<evidence type="ECO:0000256" key="6">
    <source>
        <dbReference type="ARBA" id="ARBA00023211"/>
    </source>
</evidence>
<proteinExistence type="predicted"/>
<protein>
    <submittedName>
        <fullName evidence="8">Ureidoglycolate amidohydrolase</fullName>
    </submittedName>
</protein>
<evidence type="ECO:0000256" key="2">
    <source>
        <dbReference type="ARBA" id="ARBA00011738"/>
    </source>
</evidence>
<keyword evidence="3" id="KW-0659">Purine metabolism</keyword>
<dbReference type="GO" id="GO:0010136">
    <property type="term" value="P:ureide catabolic process"/>
    <property type="evidence" value="ECO:0000318"/>
    <property type="project" value="GO_Central"/>
</dbReference>
<dbReference type="PANTHER" id="PTHR32494:SF19">
    <property type="entry name" value="ALLANTOATE DEIMINASE-RELATED"/>
    <property type="match status" value="1"/>
</dbReference>
<keyword evidence="6" id="KW-0464">Manganese</keyword>
<dbReference type="SUPFAM" id="SSF55031">
    <property type="entry name" value="Bacterial exopeptidase dimerisation domain"/>
    <property type="match status" value="1"/>
</dbReference>
<feature type="chain" id="PRO_5012869608" evidence="7">
    <location>
        <begin position="24"/>
        <end position="460"/>
    </location>
</feature>
<gene>
    <name evidence="8" type="ORF">KFL_000220200</name>
</gene>
<comment type="subunit">
    <text evidence="2">Homodimer.</text>
</comment>
<dbReference type="STRING" id="105231.A0A1Y1HP59"/>
<dbReference type="PIRSF" id="PIRSF001235">
    <property type="entry name" value="Amidase_carbamoylase"/>
    <property type="match status" value="1"/>
</dbReference>
<dbReference type="OrthoDB" id="4676at2759"/>
<reference evidence="8 9" key="1">
    <citation type="journal article" date="2014" name="Nat. Commun.">
        <title>Klebsormidium flaccidum genome reveals primary factors for plant terrestrial adaptation.</title>
        <authorList>
            <person name="Hori K."/>
            <person name="Maruyama F."/>
            <person name="Fujisawa T."/>
            <person name="Togashi T."/>
            <person name="Yamamoto N."/>
            <person name="Seo M."/>
            <person name="Sato S."/>
            <person name="Yamada T."/>
            <person name="Mori H."/>
            <person name="Tajima N."/>
            <person name="Moriyama T."/>
            <person name="Ikeuchi M."/>
            <person name="Watanabe M."/>
            <person name="Wada H."/>
            <person name="Kobayashi K."/>
            <person name="Saito M."/>
            <person name="Masuda T."/>
            <person name="Sasaki-Sekimoto Y."/>
            <person name="Mashiguchi K."/>
            <person name="Awai K."/>
            <person name="Shimojima M."/>
            <person name="Masuda S."/>
            <person name="Iwai M."/>
            <person name="Nobusawa T."/>
            <person name="Narise T."/>
            <person name="Kondo S."/>
            <person name="Saito H."/>
            <person name="Sato R."/>
            <person name="Murakawa M."/>
            <person name="Ihara Y."/>
            <person name="Oshima-Yamada Y."/>
            <person name="Ohtaka K."/>
            <person name="Satoh M."/>
            <person name="Sonobe K."/>
            <person name="Ishii M."/>
            <person name="Ohtani R."/>
            <person name="Kanamori-Sato M."/>
            <person name="Honoki R."/>
            <person name="Miyazaki D."/>
            <person name="Mochizuki H."/>
            <person name="Umetsu J."/>
            <person name="Higashi K."/>
            <person name="Shibata D."/>
            <person name="Kamiya Y."/>
            <person name="Sato N."/>
            <person name="Nakamura Y."/>
            <person name="Tabata S."/>
            <person name="Ida S."/>
            <person name="Kurokawa K."/>
            <person name="Ohta H."/>
        </authorList>
    </citation>
    <scope>NUCLEOTIDE SEQUENCE [LARGE SCALE GENOMIC DNA]</scope>
    <source>
        <strain evidence="8 9">NIES-2285</strain>
    </source>
</reference>
<dbReference type="PANTHER" id="PTHR32494">
    <property type="entry name" value="ALLANTOATE DEIMINASE-RELATED"/>
    <property type="match status" value="1"/>
</dbReference>
<dbReference type="Proteomes" id="UP000054558">
    <property type="component" value="Unassembled WGS sequence"/>
</dbReference>
<comment type="cofactor">
    <cofactor evidence="1">
        <name>Mn(2+)</name>
        <dbReference type="ChEBI" id="CHEBI:29035"/>
    </cofactor>
</comment>
<evidence type="ECO:0000256" key="1">
    <source>
        <dbReference type="ARBA" id="ARBA00001936"/>
    </source>
</evidence>
<organism evidence="8 9">
    <name type="scientific">Klebsormidium nitens</name>
    <name type="common">Green alga</name>
    <name type="synonym">Ulothrix nitens</name>
    <dbReference type="NCBI Taxonomy" id="105231"/>
    <lineage>
        <taxon>Eukaryota</taxon>
        <taxon>Viridiplantae</taxon>
        <taxon>Streptophyta</taxon>
        <taxon>Klebsormidiophyceae</taxon>
        <taxon>Klebsormidiales</taxon>
        <taxon>Klebsormidiaceae</taxon>
        <taxon>Klebsormidium</taxon>
    </lineage>
</organism>
<dbReference type="CDD" id="cd03884">
    <property type="entry name" value="M20_bAS"/>
    <property type="match status" value="1"/>
</dbReference>
<dbReference type="EMBL" id="DF236971">
    <property type="protein sequence ID" value="GAQ78989.1"/>
    <property type="molecule type" value="Genomic_DNA"/>
</dbReference>
<dbReference type="GO" id="GO:0005783">
    <property type="term" value="C:endoplasmic reticulum"/>
    <property type="evidence" value="ECO:0000318"/>
    <property type="project" value="GO_Central"/>
</dbReference>
<accession>A0A1Y1HP59</accession>
<dbReference type="GO" id="GO:0004848">
    <property type="term" value="F:ureidoglycolate hydrolase activity"/>
    <property type="evidence" value="ECO:0000318"/>
    <property type="project" value="GO_Central"/>
</dbReference>